<dbReference type="OrthoDB" id="6075966at2"/>
<evidence type="ECO:0000313" key="3">
    <source>
        <dbReference type="Proteomes" id="UP000006764"/>
    </source>
</evidence>
<evidence type="ECO:0008006" key="4">
    <source>
        <dbReference type="Google" id="ProtNLM"/>
    </source>
</evidence>
<proteinExistence type="predicted"/>
<gene>
    <name evidence="2" type="ORF">S7S_15685</name>
</gene>
<name>A0A0B4XMI2_9GAMM</name>
<organism evidence="2 3">
    <name type="scientific">Isoalcanivorax pacificus W11-5</name>
    <dbReference type="NCBI Taxonomy" id="391936"/>
    <lineage>
        <taxon>Bacteria</taxon>
        <taxon>Pseudomonadati</taxon>
        <taxon>Pseudomonadota</taxon>
        <taxon>Gammaproteobacteria</taxon>
        <taxon>Oceanospirillales</taxon>
        <taxon>Alcanivoracaceae</taxon>
        <taxon>Isoalcanivorax</taxon>
    </lineage>
</organism>
<accession>A0A0B4XMI2</accession>
<sequence length="234" mass="26547">MLKRLTPLSLLLLTSLSGTAQAVDCDAPLRLPERPQLEQYQDYSAFIADIMTFKRIEADQLEHRRLCPALYGDAHPGMAPPQEDLVDAVRAASHRQPFDYQRHTTWYNRSTSQSFVLSRLDGNEMAAERLQAGLATLQNDDAHSLPLAALVRLPYAWRGDSQHEEQARQQQLIRERNARDVYEEAAFGEQRITDMLSKNGMRFYFNRAGDLLFAQGDVYYRAAAGCGQNCLLPD</sequence>
<keyword evidence="3" id="KW-1185">Reference proteome</keyword>
<dbReference type="AlphaFoldDB" id="A0A0B4XMI2"/>
<evidence type="ECO:0000313" key="2">
    <source>
        <dbReference type="EMBL" id="AJD49549.1"/>
    </source>
</evidence>
<dbReference type="EMBL" id="CP004387">
    <property type="protein sequence ID" value="AJD49549.1"/>
    <property type="molecule type" value="Genomic_DNA"/>
</dbReference>
<evidence type="ECO:0000256" key="1">
    <source>
        <dbReference type="SAM" id="SignalP"/>
    </source>
</evidence>
<protein>
    <recommendedName>
        <fullName evidence="4">Lipoprotein</fullName>
    </recommendedName>
</protein>
<reference evidence="2 3" key="1">
    <citation type="journal article" date="2012" name="J. Bacteriol.">
        <title>Genome sequence of an alkane-degrading bacterium, Alcanivorax pacificus type strain W11-5, isolated from deep sea sediment.</title>
        <authorList>
            <person name="Lai Q."/>
            <person name="Shao Z."/>
        </authorList>
    </citation>
    <scope>NUCLEOTIDE SEQUENCE [LARGE SCALE GENOMIC DNA]</scope>
    <source>
        <strain evidence="2 3">W11-5</strain>
    </source>
</reference>
<feature type="signal peptide" evidence="1">
    <location>
        <begin position="1"/>
        <end position="22"/>
    </location>
</feature>
<dbReference type="KEGG" id="apac:S7S_15685"/>
<dbReference type="Proteomes" id="UP000006764">
    <property type="component" value="Chromosome"/>
</dbReference>
<dbReference type="STRING" id="391936.S7S_15685"/>
<dbReference type="RefSeq" id="WP_008733424.1">
    <property type="nucleotide sequence ID" value="NZ_CP004387.1"/>
</dbReference>
<dbReference type="HOGENOM" id="CLU_1183006_0_0_6"/>
<keyword evidence="1" id="KW-0732">Signal</keyword>
<feature type="chain" id="PRO_5002112006" description="Lipoprotein" evidence="1">
    <location>
        <begin position="23"/>
        <end position="234"/>
    </location>
</feature>